<proteinExistence type="predicted"/>
<dbReference type="EMBL" id="MU005571">
    <property type="protein sequence ID" value="KAF2690164.1"/>
    <property type="molecule type" value="Genomic_DNA"/>
</dbReference>
<dbReference type="InterPro" id="IPR015943">
    <property type="entry name" value="WD40/YVTN_repeat-like_dom_sf"/>
</dbReference>
<dbReference type="InterPro" id="IPR036322">
    <property type="entry name" value="WD40_repeat_dom_sf"/>
</dbReference>
<feature type="region of interest" description="Disordered" evidence="1">
    <location>
        <begin position="627"/>
        <end position="671"/>
    </location>
</feature>
<evidence type="ECO:0000256" key="1">
    <source>
        <dbReference type="SAM" id="MobiDB-lite"/>
    </source>
</evidence>
<keyword evidence="3" id="KW-1185">Reference proteome</keyword>
<evidence type="ECO:0008006" key="4">
    <source>
        <dbReference type="Google" id="ProtNLM"/>
    </source>
</evidence>
<evidence type="ECO:0000313" key="3">
    <source>
        <dbReference type="Proteomes" id="UP000799291"/>
    </source>
</evidence>
<feature type="compositionally biased region" description="Basic residues" evidence="1">
    <location>
        <begin position="659"/>
        <end position="671"/>
    </location>
</feature>
<dbReference type="CDD" id="cd09917">
    <property type="entry name" value="F-box_SF"/>
    <property type="match status" value="1"/>
</dbReference>
<protein>
    <recommendedName>
        <fullName evidence="4">F-box domain-containing protein</fullName>
    </recommendedName>
</protein>
<organism evidence="2 3">
    <name type="scientific">Lentithecium fluviatile CBS 122367</name>
    <dbReference type="NCBI Taxonomy" id="1168545"/>
    <lineage>
        <taxon>Eukaryota</taxon>
        <taxon>Fungi</taxon>
        <taxon>Dikarya</taxon>
        <taxon>Ascomycota</taxon>
        <taxon>Pezizomycotina</taxon>
        <taxon>Dothideomycetes</taxon>
        <taxon>Pleosporomycetidae</taxon>
        <taxon>Pleosporales</taxon>
        <taxon>Massarineae</taxon>
        <taxon>Lentitheciaceae</taxon>
        <taxon>Lentithecium</taxon>
    </lineage>
</organism>
<dbReference type="OrthoDB" id="1259151at2759"/>
<reference evidence="2" key="1">
    <citation type="journal article" date="2020" name="Stud. Mycol.">
        <title>101 Dothideomycetes genomes: a test case for predicting lifestyles and emergence of pathogens.</title>
        <authorList>
            <person name="Haridas S."/>
            <person name="Albert R."/>
            <person name="Binder M."/>
            <person name="Bloem J."/>
            <person name="Labutti K."/>
            <person name="Salamov A."/>
            <person name="Andreopoulos B."/>
            <person name="Baker S."/>
            <person name="Barry K."/>
            <person name="Bills G."/>
            <person name="Bluhm B."/>
            <person name="Cannon C."/>
            <person name="Castanera R."/>
            <person name="Culley D."/>
            <person name="Daum C."/>
            <person name="Ezra D."/>
            <person name="Gonzalez J."/>
            <person name="Henrissat B."/>
            <person name="Kuo A."/>
            <person name="Liang C."/>
            <person name="Lipzen A."/>
            <person name="Lutzoni F."/>
            <person name="Magnuson J."/>
            <person name="Mondo S."/>
            <person name="Nolan M."/>
            <person name="Ohm R."/>
            <person name="Pangilinan J."/>
            <person name="Park H.-J."/>
            <person name="Ramirez L."/>
            <person name="Alfaro M."/>
            <person name="Sun H."/>
            <person name="Tritt A."/>
            <person name="Yoshinaga Y."/>
            <person name="Zwiers L.-H."/>
            <person name="Turgeon B."/>
            <person name="Goodwin S."/>
            <person name="Spatafora J."/>
            <person name="Crous P."/>
            <person name="Grigoriev I."/>
        </authorList>
    </citation>
    <scope>NUCLEOTIDE SEQUENCE</scope>
    <source>
        <strain evidence="2">CBS 122367</strain>
    </source>
</reference>
<name>A0A6G1JHZ1_9PLEO</name>
<dbReference type="AlphaFoldDB" id="A0A6G1JHZ1"/>
<evidence type="ECO:0000313" key="2">
    <source>
        <dbReference type="EMBL" id="KAF2690164.1"/>
    </source>
</evidence>
<sequence length="671" mass="74913">MAALNTLPNELLSLVASNLERPKDLVSLALSNRRLHEFTKLDGWKAFLKGRFRLTGLDSDARNAVHGLATLHSNWNRKGFVARYLEPSSENISINTWARRRWEGATVQTMGYRPSIDSYEEVEGAWTDRREVLAWSAGTQIALRITETGSKAARAWQEYQESEEPRERKGYVLDQFMHQNWWYTYTIPESIEGRDDITALELLRPHQKADSFEHIAYGTASGDLSLLSASPTLRSSKMAAYDTGERAVSSISISSANDPLMAATLGDSSLSLYTVVKHNQSELPCGSLSEVTPMAGLPTGRIWSCKFVADDKVAVGLGISHAPVHVYEITPSGFLSEPLRKFSLGMEIWDATTDISRMMRRSTSVYPVLPLPSDSHGGSDTSGLFLSGCYDGIVRLHDMRSPRNFESLFWDVTNDSSIYSLACHGLERFVVGSSMHSMLKVFDLRFPGSNAYHSIPVVARSRPKRQDCTYNAVVTDVPTASTRISGGWNLFLNPRNPNPQIGNRQQHNRRPREYREDSPVYSLSIPSSTSPNIYAGLEGAVQNLTFLSVTDQYPDPLLSQAITRFPDTNNIDIKTSYNPSDDVLNLGMYEQGNEDALGMQLLVQDGVRSGLVKNKERKDFARHRGLDDRWKDPTEDGERWVRGQEPQGNVRRGGWRGGGRGRGRARGRGRG</sequence>
<feature type="region of interest" description="Disordered" evidence="1">
    <location>
        <begin position="493"/>
        <end position="517"/>
    </location>
</feature>
<feature type="compositionally biased region" description="Basic and acidic residues" evidence="1">
    <location>
        <begin position="627"/>
        <end position="642"/>
    </location>
</feature>
<dbReference type="SUPFAM" id="SSF50978">
    <property type="entry name" value="WD40 repeat-like"/>
    <property type="match status" value="1"/>
</dbReference>
<gene>
    <name evidence="2" type="ORF">K458DRAFT_412980</name>
</gene>
<dbReference type="Proteomes" id="UP000799291">
    <property type="component" value="Unassembled WGS sequence"/>
</dbReference>
<accession>A0A6G1JHZ1</accession>
<dbReference type="Gene3D" id="2.130.10.10">
    <property type="entry name" value="YVTN repeat-like/Quinoprotein amine dehydrogenase"/>
    <property type="match status" value="1"/>
</dbReference>